<evidence type="ECO:0008006" key="4">
    <source>
        <dbReference type="Google" id="ProtNLM"/>
    </source>
</evidence>
<reference evidence="3" key="1">
    <citation type="submission" date="2016-07" db="EMBL/GenBank/DDBJ databases">
        <authorList>
            <person name="Florea S."/>
            <person name="Webb J.S."/>
            <person name="Jaromczyk J."/>
            <person name="Schardl C.L."/>
        </authorList>
    </citation>
    <scope>NUCLEOTIDE SEQUENCE [LARGE SCALE GENOMIC DNA]</scope>
    <source>
        <strain evidence="3">MV-1</strain>
    </source>
</reference>
<feature type="transmembrane region" description="Helical" evidence="1">
    <location>
        <begin position="119"/>
        <end position="143"/>
    </location>
</feature>
<keyword evidence="3" id="KW-1185">Reference proteome</keyword>
<comment type="caution">
    <text evidence="2">The sequence shown here is derived from an EMBL/GenBank/DDBJ whole genome shotgun (WGS) entry which is preliminary data.</text>
</comment>
<keyword evidence="1" id="KW-0472">Membrane</keyword>
<feature type="transmembrane region" description="Helical" evidence="1">
    <location>
        <begin position="89"/>
        <end position="107"/>
    </location>
</feature>
<feature type="transmembrane region" description="Helical" evidence="1">
    <location>
        <begin position="149"/>
        <end position="169"/>
    </location>
</feature>
<gene>
    <name evidence="2" type="ORF">BEN30_04025</name>
</gene>
<protein>
    <recommendedName>
        <fullName evidence="4">Yip1 domain-containing protein</fullName>
    </recommendedName>
</protein>
<proteinExistence type="predicted"/>
<keyword evidence="1" id="KW-0812">Transmembrane</keyword>
<evidence type="ECO:0000256" key="1">
    <source>
        <dbReference type="SAM" id="Phobius"/>
    </source>
</evidence>
<feature type="transmembrane region" description="Helical" evidence="1">
    <location>
        <begin position="26"/>
        <end position="50"/>
    </location>
</feature>
<dbReference type="AlphaFoldDB" id="A0A1E5QBB0"/>
<sequence>MISPREATLALMGAVRMGRFDEKGAIFFNATVQGFWNSFWVAALIAPFYLLELATRWHYTDAPDPDVVAADLAATDLSIGVFRYFSVELIMYAMSWVAFPLAMFYVCRTFGWSKRFLHFAVASNWTDLIASALSIPVQIAISLEVLTGSAMSFMLALVIVYALGLSWFVARHTLNISALAATGVVTLSIFVNIIIRYWGAVLIAS</sequence>
<dbReference type="STRING" id="28181.BEN30_04025"/>
<evidence type="ECO:0000313" key="2">
    <source>
        <dbReference type="EMBL" id="OEJ69257.1"/>
    </source>
</evidence>
<dbReference type="Proteomes" id="UP000095347">
    <property type="component" value="Unassembled WGS sequence"/>
</dbReference>
<accession>A0A1E5QBB0</accession>
<dbReference type="OrthoDB" id="8443450at2"/>
<dbReference type="EMBL" id="MCGG01000008">
    <property type="protein sequence ID" value="OEJ69257.1"/>
    <property type="molecule type" value="Genomic_DNA"/>
</dbReference>
<organism evidence="2 3">
    <name type="scientific">Magnetovibrio blakemorei</name>
    <dbReference type="NCBI Taxonomy" id="28181"/>
    <lineage>
        <taxon>Bacteria</taxon>
        <taxon>Pseudomonadati</taxon>
        <taxon>Pseudomonadota</taxon>
        <taxon>Alphaproteobacteria</taxon>
        <taxon>Rhodospirillales</taxon>
        <taxon>Magnetovibrionaceae</taxon>
        <taxon>Magnetovibrio</taxon>
    </lineage>
</organism>
<name>A0A1E5QBB0_9PROT</name>
<feature type="transmembrane region" description="Helical" evidence="1">
    <location>
        <begin position="176"/>
        <end position="199"/>
    </location>
</feature>
<evidence type="ECO:0000313" key="3">
    <source>
        <dbReference type="Proteomes" id="UP000095347"/>
    </source>
</evidence>
<keyword evidence="1" id="KW-1133">Transmembrane helix</keyword>
<dbReference type="RefSeq" id="WP_069956722.1">
    <property type="nucleotide sequence ID" value="NZ_MCGG01000008.1"/>
</dbReference>